<gene>
    <name evidence="1" type="ORF">CEURO_LOCUS21763</name>
</gene>
<evidence type="ECO:0000313" key="1">
    <source>
        <dbReference type="EMBL" id="CAH9118019.1"/>
    </source>
</evidence>
<dbReference type="AlphaFoldDB" id="A0A9P0ZWV2"/>
<protein>
    <submittedName>
        <fullName evidence="1">Uncharacterized protein</fullName>
    </submittedName>
</protein>
<proteinExistence type="predicted"/>
<evidence type="ECO:0000313" key="2">
    <source>
        <dbReference type="Proteomes" id="UP001152484"/>
    </source>
</evidence>
<keyword evidence="2" id="KW-1185">Reference proteome</keyword>
<comment type="caution">
    <text evidence="1">The sequence shown here is derived from an EMBL/GenBank/DDBJ whole genome shotgun (WGS) entry which is preliminary data.</text>
</comment>
<sequence>MCCESEVNSLCSSEVSAARSTHPYPRLKFVQRIYRHFPTPFHIFLHLIYYLHREPDFNRPHQKYLSLDFVHSIFSSPLSESMGVQTPAAEYLRSEFSLLALHKQSEFRNLSIMR</sequence>
<dbReference type="EMBL" id="CAMAPE010000075">
    <property type="protein sequence ID" value="CAH9118019.1"/>
    <property type="molecule type" value="Genomic_DNA"/>
</dbReference>
<accession>A0A9P0ZWV2</accession>
<reference evidence="1" key="1">
    <citation type="submission" date="2022-07" db="EMBL/GenBank/DDBJ databases">
        <authorList>
            <person name="Macas J."/>
            <person name="Novak P."/>
            <person name="Neumann P."/>
        </authorList>
    </citation>
    <scope>NUCLEOTIDE SEQUENCE</scope>
</reference>
<name>A0A9P0ZWV2_CUSEU</name>
<organism evidence="1 2">
    <name type="scientific">Cuscuta europaea</name>
    <name type="common">European dodder</name>
    <dbReference type="NCBI Taxonomy" id="41803"/>
    <lineage>
        <taxon>Eukaryota</taxon>
        <taxon>Viridiplantae</taxon>
        <taxon>Streptophyta</taxon>
        <taxon>Embryophyta</taxon>
        <taxon>Tracheophyta</taxon>
        <taxon>Spermatophyta</taxon>
        <taxon>Magnoliopsida</taxon>
        <taxon>eudicotyledons</taxon>
        <taxon>Gunneridae</taxon>
        <taxon>Pentapetalae</taxon>
        <taxon>asterids</taxon>
        <taxon>lamiids</taxon>
        <taxon>Solanales</taxon>
        <taxon>Convolvulaceae</taxon>
        <taxon>Cuscuteae</taxon>
        <taxon>Cuscuta</taxon>
        <taxon>Cuscuta subgen. Cuscuta</taxon>
    </lineage>
</organism>
<dbReference type="Proteomes" id="UP001152484">
    <property type="component" value="Unassembled WGS sequence"/>
</dbReference>